<accession>A0A2J0UGT2</accession>
<evidence type="ECO:0000259" key="3">
    <source>
        <dbReference type="Pfam" id="PF06791"/>
    </source>
</evidence>
<reference evidence="5 6" key="1">
    <citation type="journal article" date="2017" name="Front. Microbiol.">
        <title>Double-Face Meets the Bacterial World: The Opportunistic Pathogen Stenotrophomonas maltophilia.</title>
        <authorList>
            <person name="Lira F."/>
            <person name="Berg G."/>
            <person name="Martinez J.L."/>
        </authorList>
    </citation>
    <scope>NUCLEOTIDE SEQUENCE [LARGE SCALE GENOMIC DNA]</scope>
    <source>
        <strain evidence="5 6">EA1</strain>
    </source>
</reference>
<evidence type="ECO:0000313" key="6">
    <source>
        <dbReference type="Proteomes" id="UP000230167"/>
    </source>
</evidence>
<feature type="domain" description="Bacteriophage tail tape measure C-terminal" evidence="4">
    <location>
        <begin position="677"/>
        <end position="751"/>
    </location>
</feature>
<gene>
    <name evidence="5" type="ORF">B9Y64_02990</name>
</gene>
<dbReference type="AlphaFoldDB" id="A0A2J0UGT2"/>
<proteinExistence type="predicted"/>
<protein>
    <submittedName>
        <fullName evidence="5">Phage tail tape measure protein</fullName>
    </submittedName>
</protein>
<dbReference type="InterPro" id="IPR006431">
    <property type="entry name" value="Phage_tape_meas_C"/>
</dbReference>
<dbReference type="RefSeq" id="WP_100439445.1">
    <property type="nucleotide sequence ID" value="NZ_NEQV01000001.1"/>
</dbReference>
<dbReference type="Pfam" id="PF06791">
    <property type="entry name" value="TMP_2"/>
    <property type="match status" value="1"/>
</dbReference>
<comment type="caution">
    <text evidence="5">The sequence shown here is derived from an EMBL/GenBank/DDBJ whole genome shotgun (WGS) entry which is preliminary data.</text>
</comment>
<dbReference type="EMBL" id="NEQV01000001">
    <property type="protein sequence ID" value="PJL34075.1"/>
    <property type="molecule type" value="Genomic_DNA"/>
</dbReference>
<feature type="coiled-coil region" evidence="1">
    <location>
        <begin position="511"/>
        <end position="558"/>
    </location>
</feature>
<dbReference type="Proteomes" id="UP000230167">
    <property type="component" value="Unassembled WGS sequence"/>
</dbReference>
<sequence length="935" mass="99626">MAEPSANLRVRISADLADIRQGLGTLTRQLREVRSEATRPLPTKNNITDLGISAGQTAQAMRQLPAQFTDIFTSLQGGMPFFTVLVQQGGQIKDSFGGVEPALKGVSSALLGMVNPYTVAAAAVGLVVVAWYDAEKQAEAYTRALVLSRNEAAATTLTLVSMAQKTSDALQVSIGAGAEAAQAVGANGKIAAQNLQAVANAAVAMKEVSGQAMEDTISLYAKLAEDPLKGAQKLNEQVNFMTVALYEQVRALQEQGRNQDAVTVITRAASDETAMALAKVRASQNPVIQGFKDLWKEATKAWSAMQASTGMGPQALQMQQLVAANAQDVATMKRGVADGMSDAWVFQYTQRIKVRSKQITEIATDLIKERKDAEVKAAEDASLDYLQRADAIAESQASKEEKKKAEIARITIEAEKVRRQAEAAGLVEEVNKIEERRAAAVAAVEKKYAKKPKAGGGTGSATRSAGLQGYKDDLIEEQAQITAGTQLLRAQFAAREITAAEYYSRMREQVQKGTDAQAKSLEQQISFLQKQAVSGKDAIGVNRQIGELEARLAKLRIEGATALEILKKEEEGVTKARENAVKAYASALEASNDALARQLATQAQRVGMGDREYEIQQRINDALADEAEKLRELSLQRNADQIDQVTFDEEKAVLHAKTLDRLQLIKDGYDELRQAEGDWLSGASAAWANYQQQASNVAQQMGDVVGTVIGGFEDAWVKFTTTGKLSFSDLTKSVLADLARIAARQAIMGIVNAVASAWGGGGGTYTGNGTGSGSIGGFGNNLSNFGTSSINNQLFQNMKLGGGYSTGGYTGDGGVNEPAGVVHKGEVVWSQRDVARAGGVEIVEAMRRGLTGYASGGSPGIDPSTRALAAGPDGFNLTFNSKFEVNSEGSSSDRDAGGNKPTEQQVRDSFNAMAGEWAVKQMRPNGVLWLLKNGG</sequence>
<organism evidence="5 6">
    <name type="scientific">Stenotrophomonas maltophilia</name>
    <name type="common">Pseudomonas maltophilia</name>
    <name type="synonym">Xanthomonas maltophilia</name>
    <dbReference type="NCBI Taxonomy" id="40324"/>
    <lineage>
        <taxon>Bacteria</taxon>
        <taxon>Pseudomonadati</taxon>
        <taxon>Pseudomonadota</taxon>
        <taxon>Gammaproteobacteria</taxon>
        <taxon>Lysobacterales</taxon>
        <taxon>Lysobacteraceae</taxon>
        <taxon>Stenotrophomonas</taxon>
        <taxon>Stenotrophomonas maltophilia group</taxon>
    </lineage>
</organism>
<name>A0A2J0UGT2_STEMA</name>
<keyword evidence="1" id="KW-0175">Coiled coil</keyword>
<feature type="domain" description="Bacteriophage tail tape measure N-terminal" evidence="3">
    <location>
        <begin position="48"/>
        <end position="250"/>
    </location>
</feature>
<evidence type="ECO:0000256" key="2">
    <source>
        <dbReference type="SAM" id="MobiDB-lite"/>
    </source>
</evidence>
<dbReference type="OrthoDB" id="6058417at2"/>
<evidence type="ECO:0000313" key="5">
    <source>
        <dbReference type="EMBL" id="PJL34075.1"/>
    </source>
</evidence>
<dbReference type="InterPro" id="IPR009628">
    <property type="entry name" value="Phage_tape_measure_N"/>
</dbReference>
<dbReference type="Pfam" id="PF09718">
    <property type="entry name" value="Tape_meas_lam_C"/>
    <property type="match status" value="1"/>
</dbReference>
<evidence type="ECO:0000259" key="4">
    <source>
        <dbReference type="Pfam" id="PF09718"/>
    </source>
</evidence>
<feature type="region of interest" description="Disordered" evidence="2">
    <location>
        <begin position="886"/>
        <end position="905"/>
    </location>
</feature>
<evidence type="ECO:0000256" key="1">
    <source>
        <dbReference type="SAM" id="Coils"/>
    </source>
</evidence>